<protein>
    <submittedName>
        <fullName evidence="2">Uncharacterized protein</fullName>
    </submittedName>
</protein>
<feature type="compositionally biased region" description="Basic and acidic residues" evidence="1">
    <location>
        <begin position="1"/>
        <end position="11"/>
    </location>
</feature>
<evidence type="ECO:0000313" key="2">
    <source>
        <dbReference type="EMBL" id="EJU06558.1"/>
    </source>
</evidence>
<keyword evidence="3" id="KW-1185">Reference proteome</keyword>
<organism evidence="2 3">
    <name type="scientific">Dacryopinax primogenitus (strain DJM 731)</name>
    <name type="common">Brown rot fungus</name>
    <dbReference type="NCBI Taxonomy" id="1858805"/>
    <lineage>
        <taxon>Eukaryota</taxon>
        <taxon>Fungi</taxon>
        <taxon>Dikarya</taxon>
        <taxon>Basidiomycota</taxon>
        <taxon>Agaricomycotina</taxon>
        <taxon>Dacrymycetes</taxon>
        <taxon>Dacrymycetales</taxon>
        <taxon>Dacrymycetaceae</taxon>
        <taxon>Dacryopinax</taxon>
    </lineage>
</organism>
<dbReference type="OrthoDB" id="2570975at2759"/>
<dbReference type="AlphaFoldDB" id="M5GH37"/>
<feature type="region of interest" description="Disordered" evidence="1">
    <location>
        <begin position="1"/>
        <end position="113"/>
    </location>
</feature>
<proteinExistence type="predicted"/>
<gene>
    <name evidence="2" type="ORF">DACRYDRAFT_19664</name>
</gene>
<name>M5GH37_DACPD</name>
<dbReference type="GeneID" id="63686671"/>
<sequence>MPTKYRAKDLTFDTAITRPLSPTPPKENSTRSSPPTVPGPRPSLAAPTSSMRSTAQEDEPPTTPPPFEPIPATRPASNTVDAHAVIASVTREPAPPAERDDPPPYSAIRRMPQSRSERKHWMLQTLYNRIDGLSFNLPGPVFPKINRDSFIRQGRADLVEGRTINDIGNTIFSHCRTWNASRCNVRLPADFNPLARTVKCEVISDSDLFESPTHLLVLTSGTGRFKSTTQIPVHELLYLAQCHNFKSGLFPPSQPKRVQEEDGTYSVTLPVITLSVPANHCFGLLDDYLYHRNVTYFFQQLASPLMPTPNEAVEFETNFQRRQYYVRLLVQHFSFPQLVRRLLAIHHLHQDAESIGVVDVSFWRVVNVSWFCVGAALKGKKNQMARLQESRLVSGRGVSGRSYSMPQVQS</sequence>
<dbReference type="RefSeq" id="XP_040633452.1">
    <property type="nucleotide sequence ID" value="XM_040771609.1"/>
</dbReference>
<accession>M5GH37</accession>
<dbReference type="EMBL" id="JH795855">
    <property type="protein sequence ID" value="EJU06558.1"/>
    <property type="molecule type" value="Genomic_DNA"/>
</dbReference>
<evidence type="ECO:0000313" key="3">
    <source>
        <dbReference type="Proteomes" id="UP000030653"/>
    </source>
</evidence>
<evidence type="ECO:0000256" key="1">
    <source>
        <dbReference type="SAM" id="MobiDB-lite"/>
    </source>
</evidence>
<dbReference type="Proteomes" id="UP000030653">
    <property type="component" value="Unassembled WGS sequence"/>
</dbReference>
<dbReference type="HOGENOM" id="CLU_670888_0_0_1"/>
<reference evidence="2 3" key="1">
    <citation type="journal article" date="2012" name="Science">
        <title>The Paleozoic origin of enzymatic lignin decomposition reconstructed from 31 fungal genomes.</title>
        <authorList>
            <person name="Floudas D."/>
            <person name="Binder M."/>
            <person name="Riley R."/>
            <person name="Barry K."/>
            <person name="Blanchette R.A."/>
            <person name="Henrissat B."/>
            <person name="Martinez A.T."/>
            <person name="Otillar R."/>
            <person name="Spatafora J.W."/>
            <person name="Yadav J.S."/>
            <person name="Aerts A."/>
            <person name="Benoit I."/>
            <person name="Boyd A."/>
            <person name="Carlson A."/>
            <person name="Copeland A."/>
            <person name="Coutinho P.M."/>
            <person name="de Vries R.P."/>
            <person name="Ferreira P."/>
            <person name="Findley K."/>
            <person name="Foster B."/>
            <person name="Gaskell J."/>
            <person name="Glotzer D."/>
            <person name="Gorecki P."/>
            <person name="Heitman J."/>
            <person name="Hesse C."/>
            <person name="Hori C."/>
            <person name="Igarashi K."/>
            <person name="Jurgens J.A."/>
            <person name="Kallen N."/>
            <person name="Kersten P."/>
            <person name="Kohler A."/>
            <person name="Kuees U."/>
            <person name="Kumar T.K.A."/>
            <person name="Kuo A."/>
            <person name="LaButti K."/>
            <person name="Larrondo L.F."/>
            <person name="Lindquist E."/>
            <person name="Ling A."/>
            <person name="Lombard V."/>
            <person name="Lucas S."/>
            <person name="Lundell T."/>
            <person name="Martin R."/>
            <person name="McLaughlin D.J."/>
            <person name="Morgenstern I."/>
            <person name="Morin E."/>
            <person name="Murat C."/>
            <person name="Nagy L.G."/>
            <person name="Nolan M."/>
            <person name="Ohm R.A."/>
            <person name="Patyshakuliyeva A."/>
            <person name="Rokas A."/>
            <person name="Ruiz-Duenas F.J."/>
            <person name="Sabat G."/>
            <person name="Salamov A."/>
            <person name="Samejima M."/>
            <person name="Schmutz J."/>
            <person name="Slot J.C."/>
            <person name="St John F."/>
            <person name="Stenlid J."/>
            <person name="Sun H."/>
            <person name="Sun S."/>
            <person name="Syed K."/>
            <person name="Tsang A."/>
            <person name="Wiebenga A."/>
            <person name="Young D."/>
            <person name="Pisabarro A."/>
            <person name="Eastwood D.C."/>
            <person name="Martin F."/>
            <person name="Cullen D."/>
            <person name="Grigoriev I.V."/>
            <person name="Hibbett D.S."/>
        </authorList>
    </citation>
    <scope>NUCLEOTIDE SEQUENCE [LARGE SCALE GENOMIC DNA]</scope>
    <source>
        <strain evidence="2 3">DJM-731 SS1</strain>
    </source>
</reference>